<dbReference type="InterPro" id="IPR015424">
    <property type="entry name" value="PyrdxlP-dep_Trfase"/>
</dbReference>
<feature type="binding site" evidence="4">
    <location>
        <position position="86"/>
    </location>
    <ligand>
        <name>pyridoxal 5'-phosphate</name>
        <dbReference type="ChEBI" id="CHEBI:597326"/>
    </ligand>
</feature>
<dbReference type="Gene3D" id="3.90.1150.10">
    <property type="entry name" value="Aspartate Aminotransferase, domain 1"/>
    <property type="match status" value="1"/>
</dbReference>
<protein>
    <recommendedName>
        <fullName evidence="4 5">Kynureninase</fullName>
        <ecNumber evidence="4 5">3.7.1.3</ecNumber>
    </recommendedName>
    <alternativeName>
        <fullName evidence="4">L-kynurenine hydrolase</fullName>
    </alternativeName>
</protein>
<dbReference type="PANTHER" id="PTHR14084:SF0">
    <property type="entry name" value="KYNURENINASE"/>
    <property type="match status" value="1"/>
</dbReference>
<dbReference type="GO" id="GO:0097053">
    <property type="term" value="P:L-kynurenine catabolic process"/>
    <property type="evidence" value="ECO:0007669"/>
    <property type="project" value="UniProtKB-UniRule"/>
</dbReference>
<dbReference type="GO" id="GO:0005737">
    <property type="term" value="C:cytoplasm"/>
    <property type="evidence" value="ECO:0007669"/>
    <property type="project" value="UniProtKB-UniRule"/>
</dbReference>
<comment type="cofactor">
    <cofactor evidence="4 6">
        <name>pyridoxal 5'-phosphate</name>
        <dbReference type="ChEBI" id="CHEBI:597326"/>
    </cofactor>
</comment>
<evidence type="ECO:0000313" key="8">
    <source>
        <dbReference type="Proteomes" id="UP000592216"/>
    </source>
</evidence>
<sequence length="397" mass="42548">MTDFTATRALFDLPEGLVYLDGNSLGPLPRATATRIARTVTEEWGQMLIGGWNKAGWMAQPAALGDRIGRLIGAPEGHVMVGDTLSIKVFQALAAALQMRPDRKVVLSDSGNFPSDLYMAEGLLGALGPDYALRVVAPEEVSAHLTDEIAALMLTEVDYRTGRKHDMAALTAQAHAVGALTVWDLAHSAGAIPVDLTRADADFAVGCTYKYLNAGPGAPAFIYVAPRHADMARPILSGWLGHAAPFAFEQAYRAGEGIARMRCGTPPVIQLAALDAALDIWDTVDMTALRAASIDLSEAFIAGIEATCPMLTLASPRDPAQRGSQVSFRFEEGYAAMQALIARGVIGDFRAPDIMRFGFTPLYIGMDDVTRAVQIIADVMGQRLWDAPEYKLRAAVT</sequence>
<comment type="catalytic activity">
    <reaction evidence="6">
        <text>3-hydroxy-L-kynurenine + H2O = 3-hydroxyanthranilate + L-alanine + H(+)</text>
        <dbReference type="Rhea" id="RHEA:25143"/>
        <dbReference type="ChEBI" id="CHEBI:15377"/>
        <dbReference type="ChEBI" id="CHEBI:15378"/>
        <dbReference type="ChEBI" id="CHEBI:36559"/>
        <dbReference type="ChEBI" id="CHEBI:57972"/>
        <dbReference type="ChEBI" id="CHEBI:58125"/>
        <dbReference type="EC" id="3.7.1.3"/>
    </reaction>
</comment>
<reference evidence="7 8" key="1">
    <citation type="submission" date="2020-04" db="EMBL/GenBank/DDBJ databases">
        <title>Donghicola sp., a member of the Rhodobacteraceae family isolated from mangrove forest in Thailand.</title>
        <authorList>
            <person name="Charoenyingcharoen P."/>
            <person name="Yukphan P."/>
        </authorList>
    </citation>
    <scope>NUCLEOTIDE SEQUENCE [LARGE SCALE GENOMIC DNA]</scope>
    <source>
        <strain evidence="7 8">B5-SW-15</strain>
    </source>
</reference>
<evidence type="ECO:0000256" key="6">
    <source>
        <dbReference type="PIRNR" id="PIRNR038800"/>
    </source>
</evidence>
<dbReference type="AlphaFoldDB" id="A0A850Q3I2"/>
<dbReference type="HAMAP" id="MF_01970">
    <property type="entry name" value="Kynureninase"/>
    <property type="match status" value="1"/>
</dbReference>
<feature type="binding site" evidence="4">
    <location>
        <position position="239"/>
    </location>
    <ligand>
        <name>pyridoxal 5'-phosphate</name>
        <dbReference type="ChEBI" id="CHEBI:597326"/>
    </ligand>
</feature>
<dbReference type="SUPFAM" id="SSF53383">
    <property type="entry name" value="PLP-dependent transferases"/>
    <property type="match status" value="1"/>
</dbReference>
<evidence type="ECO:0000256" key="2">
    <source>
        <dbReference type="ARBA" id="ARBA00022801"/>
    </source>
</evidence>
<dbReference type="Pfam" id="PF22580">
    <property type="entry name" value="KYNU_C"/>
    <property type="match status" value="1"/>
</dbReference>
<name>A0A850Q3I2_9RHOB</name>
<dbReference type="PIRSF" id="PIRSF038800">
    <property type="entry name" value="KYNU"/>
    <property type="match status" value="1"/>
</dbReference>
<keyword evidence="2 4" id="KW-0378">Hydrolase</keyword>
<comment type="function">
    <text evidence="4 6">Catalyzes the cleavage of L-kynurenine (L-Kyn) and L-3-hydroxykynurenine (L-3OHKyn) into anthranilic acid (AA) and 3-hydroxyanthranilic acid (3-OHAA), respectively.</text>
</comment>
<evidence type="ECO:0000256" key="3">
    <source>
        <dbReference type="ARBA" id="ARBA00022898"/>
    </source>
</evidence>
<keyword evidence="1 4" id="KW-0662">Pyridine nucleotide biosynthesis</keyword>
<comment type="pathway">
    <text evidence="4 6">Amino-acid degradation; L-kynurenine degradation; L-alanine and anthranilate from L-kynurenine: step 1/1.</text>
</comment>
<dbReference type="GO" id="GO:0043420">
    <property type="term" value="P:anthranilate metabolic process"/>
    <property type="evidence" value="ECO:0007669"/>
    <property type="project" value="TreeGrafter"/>
</dbReference>
<comment type="similarity">
    <text evidence="4 6">Belongs to the kynureninase family.</text>
</comment>
<accession>A0A850Q3I2</accession>
<dbReference type="EC" id="3.7.1.3" evidence="4 5"/>
<feature type="binding site" evidence="4">
    <location>
        <position position="265"/>
    </location>
    <ligand>
        <name>pyridoxal 5'-phosphate</name>
        <dbReference type="ChEBI" id="CHEBI:597326"/>
    </ligand>
</feature>
<dbReference type="GO" id="GO:0030429">
    <property type="term" value="F:kynureninase activity"/>
    <property type="evidence" value="ECO:0007669"/>
    <property type="project" value="UniProtKB-UniRule"/>
</dbReference>
<feature type="binding site" evidence="4">
    <location>
        <begin position="113"/>
        <end position="116"/>
    </location>
    <ligand>
        <name>pyridoxal 5'-phosphate</name>
        <dbReference type="ChEBI" id="CHEBI:597326"/>
    </ligand>
</feature>
<feature type="binding site" evidence="4">
    <location>
        <position position="209"/>
    </location>
    <ligand>
        <name>pyridoxal 5'-phosphate</name>
        <dbReference type="ChEBI" id="CHEBI:597326"/>
    </ligand>
</feature>
<dbReference type="EMBL" id="JABCJE010000003">
    <property type="protein sequence ID" value="NVO23514.1"/>
    <property type="molecule type" value="Genomic_DNA"/>
</dbReference>
<dbReference type="InterPro" id="IPR010111">
    <property type="entry name" value="Kynureninase"/>
</dbReference>
<dbReference type="InterPro" id="IPR015421">
    <property type="entry name" value="PyrdxlP-dep_Trfase_major"/>
</dbReference>
<feature type="binding site" evidence="4">
    <location>
        <position position="187"/>
    </location>
    <ligand>
        <name>pyridoxal 5'-phosphate</name>
        <dbReference type="ChEBI" id="CHEBI:597326"/>
    </ligand>
</feature>
<dbReference type="Proteomes" id="UP000592216">
    <property type="component" value="Unassembled WGS sequence"/>
</dbReference>
<evidence type="ECO:0000256" key="1">
    <source>
        <dbReference type="ARBA" id="ARBA00022642"/>
    </source>
</evidence>
<dbReference type="RefSeq" id="WP_177157481.1">
    <property type="nucleotide sequence ID" value="NZ_JABCJE010000003.1"/>
</dbReference>
<dbReference type="PANTHER" id="PTHR14084">
    <property type="entry name" value="KYNURENINASE"/>
    <property type="match status" value="1"/>
</dbReference>
<feature type="binding site" evidence="4">
    <location>
        <position position="155"/>
    </location>
    <ligand>
        <name>pyridoxal 5'-phosphate</name>
        <dbReference type="ChEBI" id="CHEBI:597326"/>
    </ligand>
</feature>
<comment type="caution">
    <text evidence="7">The sequence shown here is derived from an EMBL/GenBank/DDBJ whole genome shotgun (WGS) entry which is preliminary data.</text>
</comment>
<comment type="subunit">
    <text evidence="4 6">Homodimer.</text>
</comment>
<feature type="modified residue" description="N6-(pyridoxal phosphate)lysine" evidence="4">
    <location>
        <position position="210"/>
    </location>
</feature>
<keyword evidence="3 4" id="KW-0663">Pyridoxal phosphate</keyword>
<gene>
    <name evidence="4 7" type="primary">kynU</name>
    <name evidence="7" type="ORF">HJ536_09105</name>
</gene>
<dbReference type="GO" id="GO:0019441">
    <property type="term" value="P:L-tryptophan catabolic process to kynurenine"/>
    <property type="evidence" value="ECO:0007669"/>
    <property type="project" value="TreeGrafter"/>
</dbReference>
<proteinExistence type="inferred from homology"/>
<dbReference type="GO" id="GO:0030170">
    <property type="term" value="F:pyridoxal phosphate binding"/>
    <property type="evidence" value="ECO:0007669"/>
    <property type="project" value="UniProtKB-UniRule"/>
</dbReference>
<dbReference type="NCBIfam" id="TIGR01814">
    <property type="entry name" value="kynureninase"/>
    <property type="match status" value="1"/>
</dbReference>
<evidence type="ECO:0000256" key="5">
    <source>
        <dbReference type="NCBIfam" id="TIGR01814"/>
    </source>
</evidence>
<feature type="binding site" evidence="4">
    <location>
        <position position="85"/>
    </location>
    <ligand>
        <name>pyridoxal 5'-phosphate</name>
        <dbReference type="ChEBI" id="CHEBI:597326"/>
    </ligand>
</feature>
<dbReference type="UniPathway" id="UPA00334">
    <property type="reaction ID" value="UER00455"/>
</dbReference>
<dbReference type="GO" id="GO:0019805">
    <property type="term" value="P:quinolinate biosynthetic process"/>
    <property type="evidence" value="ECO:0007669"/>
    <property type="project" value="UniProtKB-UniRule"/>
</dbReference>
<evidence type="ECO:0000313" key="7">
    <source>
        <dbReference type="EMBL" id="NVO23514.1"/>
    </source>
</evidence>
<dbReference type="FunFam" id="3.40.640.10:FF:000107">
    <property type="entry name" value="Kynureninase"/>
    <property type="match status" value="1"/>
</dbReference>
<comment type="pathway">
    <text evidence="4 6">Cofactor biosynthesis; NAD(+) biosynthesis; quinolinate from L-kynurenine: step 2/3.</text>
</comment>
<dbReference type="Gene3D" id="3.40.640.10">
    <property type="entry name" value="Type I PLP-dependent aspartate aminotransferase-like (Major domain)"/>
    <property type="match status" value="1"/>
</dbReference>
<organism evidence="7 8">
    <name type="scientific">Donghicola mangrovi</name>
    <dbReference type="NCBI Taxonomy" id="2729614"/>
    <lineage>
        <taxon>Bacteria</taxon>
        <taxon>Pseudomonadati</taxon>
        <taxon>Pseudomonadota</taxon>
        <taxon>Alphaproteobacteria</taxon>
        <taxon>Rhodobacterales</taxon>
        <taxon>Roseobacteraceae</taxon>
        <taxon>Donghicola</taxon>
    </lineage>
</organism>
<feature type="binding site" evidence="4">
    <location>
        <position position="184"/>
    </location>
    <ligand>
        <name>pyridoxal 5'-phosphate</name>
        <dbReference type="ChEBI" id="CHEBI:597326"/>
    </ligand>
</feature>
<evidence type="ECO:0000256" key="4">
    <source>
        <dbReference type="HAMAP-Rule" id="MF_01970"/>
    </source>
</evidence>
<dbReference type="UniPathway" id="UPA00253">
    <property type="reaction ID" value="UER00329"/>
</dbReference>
<dbReference type="InterPro" id="IPR015422">
    <property type="entry name" value="PyrdxlP-dep_Trfase_small"/>
</dbReference>
<dbReference type="GO" id="GO:0009435">
    <property type="term" value="P:NAD+ biosynthetic process"/>
    <property type="evidence" value="ECO:0007669"/>
    <property type="project" value="UniProtKB-UniRule"/>
</dbReference>
<comment type="catalytic activity">
    <reaction evidence="4 6">
        <text>L-kynurenine + H2O = anthranilate + L-alanine + H(+)</text>
        <dbReference type="Rhea" id="RHEA:16813"/>
        <dbReference type="ChEBI" id="CHEBI:15377"/>
        <dbReference type="ChEBI" id="CHEBI:15378"/>
        <dbReference type="ChEBI" id="CHEBI:16567"/>
        <dbReference type="ChEBI" id="CHEBI:57959"/>
        <dbReference type="ChEBI" id="CHEBI:57972"/>
        <dbReference type="EC" id="3.7.1.3"/>
    </reaction>
</comment>